<dbReference type="InterPro" id="IPR051678">
    <property type="entry name" value="AGP_Transferase"/>
</dbReference>
<proteinExistence type="predicted"/>
<feature type="domain" description="Aminoglycoside phosphotransferase" evidence="1">
    <location>
        <begin position="8"/>
        <end position="211"/>
    </location>
</feature>
<dbReference type="PANTHER" id="PTHR21310">
    <property type="entry name" value="AMINOGLYCOSIDE PHOSPHOTRANSFERASE-RELATED-RELATED"/>
    <property type="match status" value="1"/>
</dbReference>
<accession>A0A1B2JLB6</accession>
<organism evidence="2">
    <name type="scientific">Helcococcus kunzii</name>
    <dbReference type="NCBI Taxonomy" id="40091"/>
    <lineage>
        <taxon>Bacteria</taxon>
        <taxon>Bacillati</taxon>
        <taxon>Bacillota</taxon>
        <taxon>Tissierellia</taxon>
        <taxon>Tissierellales</taxon>
        <taxon>Peptoniphilaceae</taxon>
        <taxon>Helcococcus</taxon>
    </lineage>
</organism>
<dbReference type="Pfam" id="PF01636">
    <property type="entry name" value="APH"/>
    <property type="match status" value="1"/>
</dbReference>
<dbReference type="AlphaFoldDB" id="A0A1B2JLB6"/>
<evidence type="ECO:0000313" key="2">
    <source>
        <dbReference type="EMBL" id="ANZ79422.1"/>
    </source>
</evidence>
<name>A0A1B2JLB6_9FIRM</name>
<protein>
    <recommendedName>
        <fullName evidence="1">Aminoglycoside phosphotransferase domain-containing protein</fullName>
    </recommendedName>
</protein>
<dbReference type="CDD" id="cd05120">
    <property type="entry name" value="APH_ChoK_like"/>
    <property type="match status" value="1"/>
</dbReference>
<evidence type="ECO:0000259" key="1">
    <source>
        <dbReference type="Pfam" id="PF01636"/>
    </source>
</evidence>
<reference evidence="2" key="1">
    <citation type="journal article" date="2016" name="J. Antimicrob. Chemother.">
        <title>Novel chromosome-encoded erm(47) determinant responsible for constitutive MLSB resistance in Helcococcus kunzii.</title>
        <authorList>
            <person name="Guerin F."/>
            <person name="Isnard C."/>
            <person name="Bucquet F."/>
            <person name="Fines-Guyon M."/>
            <person name="Giard J.C."/>
            <person name="Burrus V."/>
            <person name="Cattoir V."/>
        </authorList>
    </citation>
    <scope>NUCLEOTIDE SEQUENCE</scope>
    <source>
        <strain evidence="2">UCN99</strain>
    </source>
</reference>
<dbReference type="InterPro" id="IPR002575">
    <property type="entry name" value="Aminoglycoside_PTrfase"/>
</dbReference>
<dbReference type="Gene3D" id="3.90.1200.10">
    <property type="match status" value="1"/>
</dbReference>
<dbReference type="SUPFAM" id="SSF56112">
    <property type="entry name" value="Protein kinase-like (PK-like)"/>
    <property type="match status" value="1"/>
</dbReference>
<sequence length="265" mass="31430">MDIISRKYINEGFNSKAYIINDDYILLDGVNQNSYKNYQKYVNVINQISNVKSLEIPRIIELIEPCEEYPNGALIYKMIKGHTFRKEHIEIVNLDNIAKKLAEFMDELYEIRVDFDKDEYIKNELEITEQSVIELKEYLSESNYEKILSWFNEYKNYLLTFNDYHFIHGDLWYENYILNDNNELVGIVDFEGSGMGDPAYDIAALYYLGTGFINKVLSYYKYTDEDLIKRVSMLIKAREIADFDDMVKNYPEEVEEQVDKIKKVL</sequence>
<dbReference type="EMBL" id="KU612222">
    <property type="protein sequence ID" value="ANZ79422.1"/>
    <property type="molecule type" value="Genomic_DNA"/>
</dbReference>
<dbReference type="Gene3D" id="3.30.200.20">
    <property type="entry name" value="Phosphorylase Kinase, domain 1"/>
    <property type="match status" value="1"/>
</dbReference>
<dbReference type="InterPro" id="IPR011009">
    <property type="entry name" value="Kinase-like_dom_sf"/>
</dbReference>